<dbReference type="Proteomes" id="UP000248745">
    <property type="component" value="Unassembled WGS sequence"/>
</dbReference>
<sequence>MVYEIVWTGKAVESYAHNMQYLEENWTEKEMSGFAGAVEEKLFTLSKHPDIGKPRNKKHPNIRHIVLHKRITLIYRVKPKHKRIELLLFWNTYQFPAKLKIK</sequence>
<dbReference type="OrthoDB" id="1098070at2"/>
<dbReference type="Pfam" id="PF05016">
    <property type="entry name" value="ParE_toxin"/>
    <property type="match status" value="1"/>
</dbReference>
<dbReference type="EMBL" id="QKTW01000022">
    <property type="protein sequence ID" value="PZF71541.1"/>
    <property type="molecule type" value="Genomic_DNA"/>
</dbReference>
<keyword evidence="3" id="KW-1185">Reference proteome</keyword>
<evidence type="ECO:0000256" key="1">
    <source>
        <dbReference type="ARBA" id="ARBA00022649"/>
    </source>
</evidence>
<accession>A0A2W2A8F1</accession>
<dbReference type="AlphaFoldDB" id="A0A2W2A8F1"/>
<dbReference type="InterPro" id="IPR007712">
    <property type="entry name" value="RelE/ParE_toxin"/>
</dbReference>
<organism evidence="2 3">
    <name type="scientific">Taibaiella soli</name>
    <dbReference type="NCBI Taxonomy" id="1649169"/>
    <lineage>
        <taxon>Bacteria</taxon>
        <taxon>Pseudomonadati</taxon>
        <taxon>Bacteroidota</taxon>
        <taxon>Chitinophagia</taxon>
        <taxon>Chitinophagales</taxon>
        <taxon>Chitinophagaceae</taxon>
        <taxon>Taibaiella</taxon>
    </lineage>
</organism>
<gene>
    <name evidence="2" type="ORF">DN068_15810</name>
</gene>
<comment type="caution">
    <text evidence="2">The sequence shown here is derived from an EMBL/GenBank/DDBJ whole genome shotgun (WGS) entry which is preliminary data.</text>
</comment>
<evidence type="ECO:0000313" key="2">
    <source>
        <dbReference type="EMBL" id="PZF71541.1"/>
    </source>
</evidence>
<keyword evidence="1" id="KW-1277">Toxin-antitoxin system</keyword>
<evidence type="ECO:0008006" key="4">
    <source>
        <dbReference type="Google" id="ProtNLM"/>
    </source>
</evidence>
<evidence type="ECO:0000313" key="3">
    <source>
        <dbReference type="Proteomes" id="UP000248745"/>
    </source>
</evidence>
<proteinExistence type="predicted"/>
<dbReference type="Gene3D" id="3.30.2310.20">
    <property type="entry name" value="RelE-like"/>
    <property type="match status" value="1"/>
</dbReference>
<protein>
    <recommendedName>
        <fullName evidence="4">Type II toxin-antitoxin system RelE/ParE family toxin</fullName>
    </recommendedName>
</protein>
<reference evidence="2 3" key="1">
    <citation type="submission" date="2018-06" db="EMBL/GenBank/DDBJ databases">
        <title>Mucibacter soli gen. nov., sp. nov., a new member of the family Chitinophagaceae producing mucin.</title>
        <authorList>
            <person name="Kim M.-K."/>
            <person name="Park S."/>
            <person name="Kim T.-S."/>
            <person name="Joung Y."/>
            <person name="Han J.-H."/>
            <person name="Kim S.B."/>
        </authorList>
    </citation>
    <scope>NUCLEOTIDE SEQUENCE [LARGE SCALE GENOMIC DNA]</scope>
    <source>
        <strain evidence="2 3">R1-15</strain>
    </source>
</reference>
<dbReference type="RefSeq" id="WP_110999915.1">
    <property type="nucleotide sequence ID" value="NZ_QKTW01000022.1"/>
</dbReference>
<dbReference type="InterPro" id="IPR035093">
    <property type="entry name" value="RelE/ParE_toxin_dom_sf"/>
</dbReference>
<name>A0A2W2A8F1_9BACT</name>